<dbReference type="EMBL" id="QWGE01000003">
    <property type="protein sequence ID" value="RIJ37391.1"/>
    <property type="molecule type" value="Genomic_DNA"/>
</dbReference>
<feature type="transmembrane region" description="Helical" evidence="1">
    <location>
        <begin position="36"/>
        <end position="56"/>
    </location>
</feature>
<name>A0A399S296_9BACT</name>
<feature type="transmembrane region" description="Helical" evidence="1">
    <location>
        <begin position="12"/>
        <end position="29"/>
    </location>
</feature>
<comment type="caution">
    <text evidence="2">The sequence shown here is derived from an EMBL/GenBank/DDBJ whole genome shotgun (WGS) entry which is preliminary data.</text>
</comment>
<organism evidence="2 3">
    <name type="scientific">Pontibacter oryzae</name>
    <dbReference type="NCBI Taxonomy" id="2304593"/>
    <lineage>
        <taxon>Bacteria</taxon>
        <taxon>Pseudomonadati</taxon>
        <taxon>Bacteroidota</taxon>
        <taxon>Cytophagia</taxon>
        <taxon>Cytophagales</taxon>
        <taxon>Hymenobacteraceae</taxon>
        <taxon>Pontibacter</taxon>
    </lineage>
</organism>
<dbReference type="AlphaFoldDB" id="A0A399S296"/>
<dbReference type="Proteomes" id="UP000266005">
    <property type="component" value="Unassembled WGS sequence"/>
</dbReference>
<accession>A0A399S296</accession>
<keyword evidence="1" id="KW-0472">Membrane</keyword>
<evidence type="ECO:0000313" key="3">
    <source>
        <dbReference type="Proteomes" id="UP000266005"/>
    </source>
</evidence>
<keyword evidence="3" id="KW-1185">Reference proteome</keyword>
<reference evidence="3" key="1">
    <citation type="submission" date="2018-08" db="EMBL/GenBank/DDBJ databases">
        <title>Mucilaginibacter sp. MYSH2.</title>
        <authorList>
            <person name="Seo T."/>
        </authorList>
    </citation>
    <scope>NUCLEOTIDE SEQUENCE [LARGE SCALE GENOMIC DNA]</scope>
    <source>
        <strain evidence="3">KIRAN</strain>
    </source>
</reference>
<keyword evidence="1" id="KW-0812">Transmembrane</keyword>
<sequence>MNLMNKLLPLRLHLRLMLAYTLLVLLLLIKKETMPTLPELMILLFPLFMCVVRITTGERLSS</sequence>
<proteinExistence type="predicted"/>
<keyword evidence="1" id="KW-1133">Transmembrane helix</keyword>
<gene>
    <name evidence="2" type="ORF">D1627_09680</name>
</gene>
<evidence type="ECO:0000313" key="2">
    <source>
        <dbReference type="EMBL" id="RIJ37391.1"/>
    </source>
</evidence>
<protein>
    <submittedName>
        <fullName evidence="2">Uncharacterized protein</fullName>
    </submittedName>
</protein>
<evidence type="ECO:0000256" key="1">
    <source>
        <dbReference type="SAM" id="Phobius"/>
    </source>
</evidence>